<accession>A0ABU9ZDZ4</accession>
<comment type="caution">
    <text evidence="1">The sequence shown here is derived from an EMBL/GenBank/DDBJ whole genome shotgun (WGS) entry which is preliminary data.</text>
</comment>
<evidence type="ECO:0000313" key="1">
    <source>
        <dbReference type="EMBL" id="MEN3229164.1"/>
    </source>
</evidence>
<evidence type="ECO:0000313" key="2">
    <source>
        <dbReference type="Proteomes" id="UP001404845"/>
    </source>
</evidence>
<protein>
    <submittedName>
        <fullName evidence="1">Uncharacterized protein</fullName>
    </submittedName>
</protein>
<dbReference type="RefSeq" id="WP_183666851.1">
    <property type="nucleotide sequence ID" value="NZ_JACHOS010000002.1"/>
</dbReference>
<dbReference type="Proteomes" id="UP001404845">
    <property type="component" value="Unassembled WGS sequence"/>
</dbReference>
<name>A0ABU9ZDZ4_9HYPH</name>
<keyword evidence="2" id="KW-1185">Reference proteome</keyword>
<proteinExistence type="predicted"/>
<gene>
    <name evidence="1" type="ORF">PUR21_16215</name>
</gene>
<organism evidence="1 2">
    <name type="scientific">Methylorubrum rhodesianum</name>
    <dbReference type="NCBI Taxonomy" id="29427"/>
    <lineage>
        <taxon>Bacteria</taxon>
        <taxon>Pseudomonadati</taxon>
        <taxon>Pseudomonadota</taxon>
        <taxon>Alphaproteobacteria</taxon>
        <taxon>Hyphomicrobiales</taxon>
        <taxon>Methylobacteriaceae</taxon>
        <taxon>Methylorubrum</taxon>
    </lineage>
</organism>
<reference evidence="1 2" key="1">
    <citation type="journal article" date="2023" name="PLoS ONE">
        <title>Complete genome assembly of Hawai'i environmental nontuberculous mycobacteria reveals unexpected co-isolation with methylobacteria.</title>
        <authorList>
            <person name="Hendrix J."/>
            <person name="Epperson L.E."/>
            <person name="Tong E.I."/>
            <person name="Chan Y.L."/>
            <person name="Hasan N.A."/>
            <person name="Dawrs S.N."/>
            <person name="Norton G.J."/>
            <person name="Virdi R."/>
            <person name="Crooks J.L."/>
            <person name="Chan E.D."/>
            <person name="Honda J.R."/>
            <person name="Strong M."/>
        </authorList>
    </citation>
    <scope>NUCLEOTIDE SEQUENCE [LARGE SCALE GENOMIC DNA]</scope>
    <source>
        <strain evidence="1 2">NJH_HI01</strain>
    </source>
</reference>
<sequence length="88" mass="9641">MELSPAHLIREDILAARLAARKFFSVVDLICAAPPVDASMVCAATVSRLRIGQQSMLDIITECDRDKRQPSVADVAVQLKVFILICSE</sequence>
<dbReference type="EMBL" id="JAQYXL010000001">
    <property type="protein sequence ID" value="MEN3229164.1"/>
    <property type="molecule type" value="Genomic_DNA"/>
</dbReference>